<evidence type="ECO:0000256" key="5">
    <source>
        <dbReference type="ARBA" id="ARBA00022777"/>
    </source>
</evidence>
<evidence type="ECO:0000256" key="1">
    <source>
        <dbReference type="ARBA" id="ARBA00012513"/>
    </source>
</evidence>
<dbReference type="EC" id="2.7.11.1" evidence="1"/>
<comment type="caution">
    <text evidence="11">The sequence shown here is derived from an EMBL/GenBank/DDBJ whole genome shotgun (WGS) entry which is preliminary data.</text>
</comment>
<evidence type="ECO:0000256" key="8">
    <source>
        <dbReference type="ARBA" id="ARBA00048679"/>
    </source>
</evidence>
<keyword evidence="2" id="KW-0723">Serine/threonine-protein kinase</keyword>
<feature type="domain" description="Protein kinase" evidence="10">
    <location>
        <begin position="16"/>
        <end position="300"/>
    </location>
</feature>
<evidence type="ECO:0000313" key="11">
    <source>
        <dbReference type="EMBL" id="MFB2881946.1"/>
    </source>
</evidence>
<dbReference type="InterPro" id="IPR011990">
    <property type="entry name" value="TPR-like_helical_dom_sf"/>
</dbReference>
<evidence type="ECO:0000256" key="3">
    <source>
        <dbReference type="ARBA" id="ARBA00022679"/>
    </source>
</evidence>
<dbReference type="RefSeq" id="WP_413274908.1">
    <property type="nucleotide sequence ID" value="NZ_JBHFNQ010000255.1"/>
</dbReference>
<dbReference type="InterPro" id="IPR011009">
    <property type="entry name" value="Kinase-like_dom_sf"/>
</dbReference>
<dbReference type="PROSITE" id="PS50005">
    <property type="entry name" value="TPR"/>
    <property type="match status" value="2"/>
</dbReference>
<dbReference type="CDD" id="cd14014">
    <property type="entry name" value="STKc_PknB_like"/>
    <property type="match status" value="1"/>
</dbReference>
<dbReference type="SMART" id="SM00220">
    <property type="entry name" value="S_TKc"/>
    <property type="match status" value="1"/>
</dbReference>
<sequence length="527" mass="59844">MADTKIKSGLLLQNRYQVIRLLGGGGFGKIFEINDGQVPKVLKVLDPQNFKDPEVKRKAQILFQREAEILSKLQHPGIPHVELEGYFTWPEGGSEPLHCLVMEKIPGSNLQEWLSERGNQPITTEEAYQWLSQLVEILSLLHQYHYFHRDIKPSNIMFKSDGQLVLIDFGAVREVTSTYLQQQQENVTGTVIISAGYTPPEQAEGRAVLQSDFFALGRTFVYLLTGQSLINLPRNPETCELIWRDQAVQVSPEIADLIDWLMAPFPGQRPQSCQEILQRLAKIKPGSSKTKVDLLRDKFLKLSEKVNVKHTSLLGGFAIISLLIGSTSWGLFSPKVANYFNDRGLALSRNGNFENAMFYYQFALMFDAKIAQTYHNMGLIYEDTGQLDKARSAYKNAIRYGLSASYSNLARLYNLNQEYTTAVELLQKGLPLAKNEEVKYAMLKNMGWAKLKLGRYQEALNHLQTAIQLESDRAPAYCLKAQVMERQNNKIAAFLAWRNCLKYANAKNPDEKMWISMASSTLKTEKR</sequence>
<gene>
    <name evidence="11" type="ORF">ACE1CC_34295</name>
</gene>
<dbReference type="InterPro" id="IPR008271">
    <property type="entry name" value="Ser/Thr_kinase_AS"/>
</dbReference>
<keyword evidence="3" id="KW-0808">Transferase</keyword>
<dbReference type="Gene3D" id="1.25.40.10">
    <property type="entry name" value="Tetratricopeptide repeat domain"/>
    <property type="match status" value="2"/>
</dbReference>
<evidence type="ECO:0000256" key="7">
    <source>
        <dbReference type="ARBA" id="ARBA00047899"/>
    </source>
</evidence>
<keyword evidence="4" id="KW-0547">Nucleotide-binding</keyword>
<organism evidence="11 12">
    <name type="scientific">Floridaenema aerugineum BLCC-F46</name>
    <dbReference type="NCBI Taxonomy" id="3153654"/>
    <lineage>
        <taxon>Bacteria</taxon>
        <taxon>Bacillati</taxon>
        <taxon>Cyanobacteriota</taxon>
        <taxon>Cyanophyceae</taxon>
        <taxon>Oscillatoriophycideae</taxon>
        <taxon>Aerosakkonematales</taxon>
        <taxon>Aerosakkonemataceae</taxon>
        <taxon>Floridanema</taxon>
        <taxon>Floridanema aerugineum</taxon>
    </lineage>
</organism>
<dbReference type="InterPro" id="IPR019734">
    <property type="entry name" value="TPR_rpt"/>
</dbReference>
<comment type="catalytic activity">
    <reaction evidence="8">
        <text>L-seryl-[protein] + ATP = O-phospho-L-seryl-[protein] + ADP + H(+)</text>
        <dbReference type="Rhea" id="RHEA:17989"/>
        <dbReference type="Rhea" id="RHEA-COMP:9863"/>
        <dbReference type="Rhea" id="RHEA-COMP:11604"/>
        <dbReference type="ChEBI" id="CHEBI:15378"/>
        <dbReference type="ChEBI" id="CHEBI:29999"/>
        <dbReference type="ChEBI" id="CHEBI:30616"/>
        <dbReference type="ChEBI" id="CHEBI:83421"/>
        <dbReference type="ChEBI" id="CHEBI:456216"/>
        <dbReference type="EC" id="2.7.11.1"/>
    </reaction>
</comment>
<evidence type="ECO:0000313" key="12">
    <source>
        <dbReference type="Proteomes" id="UP001576774"/>
    </source>
</evidence>
<dbReference type="PROSITE" id="PS00108">
    <property type="entry name" value="PROTEIN_KINASE_ST"/>
    <property type="match status" value="1"/>
</dbReference>
<keyword evidence="5 11" id="KW-0418">Kinase</keyword>
<dbReference type="SMART" id="SM00028">
    <property type="entry name" value="TPR"/>
    <property type="match status" value="4"/>
</dbReference>
<dbReference type="Pfam" id="PF13424">
    <property type="entry name" value="TPR_12"/>
    <property type="match status" value="1"/>
</dbReference>
<accession>A0ABV4XHB9</accession>
<dbReference type="PANTHER" id="PTHR24363">
    <property type="entry name" value="SERINE/THREONINE PROTEIN KINASE"/>
    <property type="match status" value="1"/>
</dbReference>
<feature type="repeat" description="TPR" evidence="9">
    <location>
        <begin position="371"/>
        <end position="404"/>
    </location>
</feature>
<keyword evidence="9" id="KW-0802">TPR repeat</keyword>
<dbReference type="GO" id="GO:0016301">
    <property type="term" value="F:kinase activity"/>
    <property type="evidence" value="ECO:0007669"/>
    <property type="project" value="UniProtKB-KW"/>
</dbReference>
<evidence type="ECO:0000256" key="9">
    <source>
        <dbReference type="PROSITE-ProRule" id="PRU00339"/>
    </source>
</evidence>
<dbReference type="SUPFAM" id="SSF48452">
    <property type="entry name" value="TPR-like"/>
    <property type="match status" value="1"/>
</dbReference>
<dbReference type="PROSITE" id="PS50011">
    <property type="entry name" value="PROTEIN_KINASE_DOM"/>
    <property type="match status" value="1"/>
</dbReference>
<proteinExistence type="predicted"/>
<protein>
    <recommendedName>
        <fullName evidence="1">non-specific serine/threonine protein kinase</fullName>
        <ecNumber evidence="1">2.7.11.1</ecNumber>
    </recommendedName>
</protein>
<comment type="catalytic activity">
    <reaction evidence="7">
        <text>L-threonyl-[protein] + ATP = O-phospho-L-threonyl-[protein] + ADP + H(+)</text>
        <dbReference type="Rhea" id="RHEA:46608"/>
        <dbReference type="Rhea" id="RHEA-COMP:11060"/>
        <dbReference type="Rhea" id="RHEA-COMP:11605"/>
        <dbReference type="ChEBI" id="CHEBI:15378"/>
        <dbReference type="ChEBI" id="CHEBI:30013"/>
        <dbReference type="ChEBI" id="CHEBI:30616"/>
        <dbReference type="ChEBI" id="CHEBI:61977"/>
        <dbReference type="ChEBI" id="CHEBI:456216"/>
        <dbReference type="EC" id="2.7.11.1"/>
    </reaction>
</comment>
<dbReference type="Pfam" id="PF00069">
    <property type="entry name" value="Pkinase"/>
    <property type="match status" value="1"/>
</dbReference>
<dbReference type="InterPro" id="IPR000719">
    <property type="entry name" value="Prot_kinase_dom"/>
</dbReference>
<evidence type="ECO:0000259" key="10">
    <source>
        <dbReference type="PROSITE" id="PS50011"/>
    </source>
</evidence>
<name>A0ABV4XHB9_9CYAN</name>
<keyword evidence="6" id="KW-0067">ATP-binding</keyword>
<feature type="repeat" description="TPR" evidence="9">
    <location>
        <begin position="440"/>
        <end position="473"/>
    </location>
</feature>
<dbReference type="Proteomes" id="UP001576774">
    <property type="component" value="Unassembled WGS sequence"/>
</dbReference>
<dbReference type="PANTHER" id="PTHR24363:SF0">
    <property type="entry name" value="SERINE_THREONINE KINASE LIKE DOMAIN CONTAINING 1"/>
    <property type="match status" value="1"/>
</dbReference>
<dbReference type="Gene3D" id="1.10.510.10">
    <property type="entry name" value="Transferase(Phosphotransferase) domain 1"/>
    <property type="match status" value="1"/>
</dbReference>
<evidence type="ECO:0000256" key="2">
    <source>
        <dbReference type="ARBA" id="ARBA00022527"/>
    </source>
</evidence>
<dbReference type="Gene3D" id="3.30.200.20">
    <property type="entry name" value="Phosphorylase Kinase, domain 1"/>
    <property type="match status" value="1"/>
</dbReference>
<dbReference type="Pfam" id="PF13181">
    <property type="entry name" value="TPR_8"/>
    <property type="match status" value="1"/>
</dbReference>
<evidence type="ECO:0000256" key="4">
    <source>
        <dbReference type="ARBA" id="ARBA00022741"/>
    </source>
</evidence>
<reference evidence="11 12" key="1">
    <citation type="submission" date="2024-09" db="EMBL/GenBank/DDBJ databases">
        <title>Floridaenema gen nov. (Aerosakkonemataceae, Aerosakkonematales ord. nov., Cyanobacteria) from benthic tropical and subtropical fresh waters, with the description of four new species.</title>
        <authorList>
            <person name="Moretto J.A."/>
            <person name="Berthold D.E."/>
            <person name="Lefler F.W."/>
            <person name="Huang I.-S."/>
            <person name="Laughinghouse H. IV."/>
        </authorList>
    </citation>
    <scope>NUCLEOTIDE SEQUENCE [LARGE SCALE GENOMIC DNA]</scope>
    <source>
        <strain evidence="11 12">BLCC-F46</strain>
    </source>
</reference>
<dbReference type="SUPFAM" id="SSF56112">
    <property type="entry name" value="Protein kinase-like (PK-like)"/>
    <property type="match status" value="1"/>
</dbReference>
<evidence type="ECO:0000256" key="6">
    <source>
        <dbReference type="ARBA" id="ARBA00022840"/>
    </source>
</evidence>
<dbReference type="EMBL" id="JBHFNQ010000255">
    <property type="protein sequence ID" value="MFB2881946.1"/>
    <property type="molecule type" value="Genomic_DNA"/>
</dbReference>
<keyword evidence="12" id="KW-1185">Reference proteome</keyword>